<dbReference type="EMBL" id="GG704913">
    <property type="protein sequence ID" value="EAS28885.3"/>
    <property type="molecule type" value="Genomic_DNA"/>
</dbReference>
<feature type="region of interest" description="Disordered" evidence="1">
    <location>
        <begin position="115"/>
        <end position="136"/>
    </location>
</feature>
<dbReference type="KEGG" id="cim:CIMG_13321"/>
<reference evidence="3" key="1">
    <citation type="journal article" date="2009" name="Genome Res.">
        <title>Comparative genomic analyses of the human fungal pathogens Coccidioides and their relatives.</title>
        <authorList>
            <person name="Sharpton T.J."/>
            <person name="Stajich J.E."/>
            <person name="Rounsley S.D."/>
            <person name="Gardner M.J."/>
            <person name="Wortman J.R."/>
            <person name="Jordar V.S."/>
            <person name="Maiti R."/>
            <person name="Kodira C.D."/>
            <person name="Neafsey D.E."/>
            <person name="Zeng Q."/>
            <person name="Hung C.-Y."/>
            <person name="McMahan C."/>
            <person name="Muszewska A."/>
            <person name="Grynberg M."/>
            <person name="Mandel M.A."/>
            <person name="Kellner E.M."/>
            <person name="Barker B.M."/>
            <person name="Galgiani J.N."/>
            <person name="Orbach M.J."/>
            <person name="Kirkland T.N."/>
            <person name="Cole G.T."/>
            <person name="Henn M.R."/>
            <person name="Birren B.W."/>
            <person name="Taylor J.W."/>
        </authorList>
    </citation>
    <scope>NUCLEOTIDE SEQUENCE [LARGE SCALE GENOMIC DNA]</scope>
    <source>
        <strain evidence="3">RS</strain>
    </source>
</reference>
<dbReference type="AlphaFoldDB" id="J3K3T5"/>
<evidence type="ECO:0000313" key="2">
    <source>
        <dbReference type="EMBL" id="EAS28885.3"/>
    </source>
</evidence>
<organism evidence="2 3">
    <name type="scientific">Coccidioides immitis (strain RS)</name>
    <name type="common">Valley fever fungus</name>
    <dbReference type="NCBI Taxonomy" id="246410"/>
    <lineage>
        <taxon>Eukaryota</taxon>
        <taxon>Fungi</taxon>
        <taxon>Dikarya</taxon>
        <taxon>Ascomycota</taxon>
        <taxon>Pezizomycotina</taxon>
        <taxon>Eurotiomycetes</taxon>
        <taxon>Eurotiomycetidae</taxon>
        <taxon>Onygenales</taxon>
        <taxon>Onygenaceae</taxon>
        <taxon>Coccidioides</taxon>
    </lineage>
</organism>
<dbReference type="GeneID" id="24164948"/>
<evidence type="ECO:0000256" key="1">
    <source>
        <dbReference type="SAM" id="MobiDB-lite"/>
    </source>
</evidence>
<reference evidence="3" key="2">
    <citation type="journal article" date="2010" name="Genome Res.">
        <title>Population genomic sequencing of Coccidioides fungi reveals recent hybridization and transposon control.</title>
        <authorList>
            <person name="Neafsey D.E."/>
            <person name="Barker B.M."/>
            <person name="Sharpton T.J."/>
            <person name="Stajich J.E."/>
            <person name="Park D.J."/>
            <person name="Whiston E."/>
            <person name="Hung C.-Y."/>
            <person name="McMahan C."/>
            <person name="White J."/>
            <person name="Sykes S."/>
            <person name="Heiman D."/>
            <person name="Young S."/>
            <person name="Zeng Q."/>
            <person name="Abouelleil A."/>
            <person name="Aftuck L."/>
            <person name="Bessette D."/>
            <person name="Brown A."/>
            <person name="FitzGerald M."/>
            <person name="Lui A."/>
            <person name="Macdonald J.P."/>
            <person name="Priest M."/>
            <person name="Orbach M.J."/>
            <person name="Galgiani J.N."/>
            <person name="Kirkland T.N."/>
            <person name="Cole G.T."/>
            <person name="Birren B.W."/>
            <person name="Henn M.R."/>
            <person name="Taylor J.W."/>
            <person name="Rounsley S.D."/>
        </authorList>
    </citation>
    <scope>GENOME REANNOTATION</scope>
    <source>
        <strain evidence="3">RS</strain>
    </source>
</reference>
<dbReference type="InParanoid" id="J3K3T5"/>
<dbReference type="VEuPathDB" id="FungiDB:CIMG_13321"/>
<name>J3K3T5_COCIM</name>
<evidence type="ECO:0000313" key="3">
    <source>
        <dbReference type="Proteomes" id="UP000001261"/>
    </source>
</evidence>
<dbReference type="Proteomes" id="UP000001261">
    <property type="component" value="Unassembled WGS sequence"/>
</dbReference>
<accession>J3K3T5</accession>
<dbReference type="RefSeq" id="XP_001240468.2">
    <property type="nucleotide sequence ID" value="XM_001240467.2"/>
</dbReference>
<proteinExistence type="predicted"/>
<sequence length="143" mass="15688">MSVPLPAGGAAVESVRSAGVERAIAFSAGDRRDGERKRERRRPGLQAGFTTRPEEEARLVSVQGSPVEFLAWGWPHLQANKRQALRSGWLAAGNLNFPRSVARFRLLSFFNHPSSTTNRTTLPNQPAHPSDTQPADTRIMLGC</sequence>
<feature type="region of interest" description="Disordered" evidence="1">
    <location>
        <begin position="30"/>
        <end position="52"/>
    </location>
</feature>
<keyword evidence="3" id="KW-1185">Reference proteome</keyword>
<feature type="compositionally biased region" description="Polar residues" evidence="1">
    <location>
        <begin position="115"/>
        <end position="124"/>
    </location>
</feature>
<gene>
    <name evidence="2" type="ORF">CIMG_13321</name>
</gene>
<protein>
    <submittedName>
        <fullName evidence="2">Uncharacterized protein</fullName>
    </submittedName>
</protein>